<dbReference type="InterPro" id="IPR042086">
    <property type="entry name" value="MeTrfase_capping"/>
</dbReference>
<evidence type="ECO:0000256" key="5">
    <source>
        <dbReference type="SAM" id="MobiDB-lite"/>
    </source>
</evidence>
<dbReference type="SUPFAM" id="SSF53335">
    <property type="entry name" value="S-adenosyl-L-methionine-dependent methyltransferases"/>
    <property type="match status" value="1"/>
</dbReference>
<dbReference type="InParanoid" id="A0A059D5Z0"/>
<dbReference type="GO" id="GO:0032259">
    <property type="term" value="P:methylation"/>
    <property type="evidence" value="ECO:0000318"/>
    <property type="project" value="GO_Central"/>
</dbReference>
<dbReference type="Gene3D" id="3.40.50.150">
    <property type="entry name" value="Vaccinia Virus protein VP39"/>
    <property type="match status" value="1"/>
</dbReference>
<keyword evidence="2" id="KW-0808">Transferase</keyword>
<organism evidence="6">
    <name type="scientific">Eucalyptus grandis</name>
    <name type="common">Flooded gum</name>
    <dbReference type="NCBI Taxonomy" id="71139"/>
    <lineage>
        <taxon>Eukaryota</taxon>
        <taxon>Viridiplantae</taxon>
        <taxon>Streptophyta</taxon>
        <taxon>Embryophyta</taxon>
        <taxon>Tracheophyta</taxon>
        <taxon>Spermatophyta</taxon>
        <taxon>Magnoliopsida</taxon>
        <taxon>eudicotyledons</taxon>
        <taxon>Gunneridae</taxon>
        <taxon>Pentapetalae</taxon>
        <taxon>rosids</taxon>
        <taxon>malvids</taxon>
        <taxon>Myrtales</taxon>
        <taxon>Myrtaceae</taxon>
        <taxon>Myrtoideae</taxon>
        <taxon>Eucalypteae</taxon>
        <taxon>Eucalyptus</taxon>
    </lineage>
</organism>
<reference evidence="6" key="1">
    <citation type="submission" date="2013-07" db="EMBL/GenBank/DDBJ databases">
        <title>The genome of Eucalyptus grandis.</title>
        <authorList>
            <person name="Schmutz J."/>
            <person name="Hayes R."/>
            <person name="Myburg A."/>
            <person name="Tuskan G."/>
            <person name="Grattapaglia D."/>
            <person name="Rokhsar D.S."/>
        </authorList>
    </citation>
    <scope>NUCLEOTIDE SEQUENCE</scope>
    <source>
        <tissue evidence="6">Leaf extractions</tissue>
    </source>
</reference>
<dbReference type="GO" id="GO:0046872">
    <property type="term" value="F:metal ion binding"/>
    <property type="evidence" value="ECO:0007669"/>
    <property type="project" value="UniProtKB-KW"/>
</dbReference>
<evidence type="ECO:0000256" key="2">
    <source>
        <dbReference type="ARBA" id="ARBA00022679"/>
    </source>
</evidence>
<dbReference type="Gramene" id="KCW85982">
    <property type="protein sequence ID" value="KCW85982"/>
    <property type="gene ID" value="EUGRSUZ_B02684"/>
</dbReference>
<feature type="region of interest" description="Disordered" evidence="5">
    <location>
        <begin position="1"/>
        <end position="21"/>
    </location>
</feature>
<dbReference type="PANTHER" id="PTHR31009">
    <property type="entry name" value="S-ADENOSYL-L-METHIONINE:CARBOXYL METHYLTRANSFERASE FAMILY PROTEIN"/>
    <property type="match status" value="1"/>
</dbReference>
<dbReference type="EMBL" id="KK198754">
    <property type="protein sequence ID" value="KCW85982.1"/>
    <property type="molecule type" value="Genomic_DNA"/>
</dbReference>
<evidence type="ECO:0000256" key="3">
    <source>
        <dbReference type="ARBA" id="ARBA00022723"/>
    </source>
</evidence>
<dbReference type="Gene3D" id="1.10.1200.270">
    <property type="entry name" value="Methyltransferase, alpha-helical capping domain"/>
    <property type="match status" value="1"/>
</dbReference>
<evidence type="ECO:0008006" key="7">
    <source>
        <dbReference type="Google" id="ProtNLM"/>
    </source>
</evidence>
<proteinExistence type="predicted"/>
<dbReference type="InterPro" id="IPR005299">
    <property type="entry name" value="MeTrfase_7"/>
</dbReference>
<dbReference type="InterPro" id="IPR029063">
    <property type="entry name" value="SAM-dependent_MTases_sf"/>
</dbReference>
<gene>
    <name evidence="6" type="ORF">EUGRSUZ_B02684</name>
</gene>
<name>A0A059D5Z0_EUCGR</name>
<dbReference type="OMA" id="FIKHFST"/>
<evidence type="ECO:0000256" key="1">
    <source>
        <dbReference type="ARBA" id="ARBA00022603"/>
    </source>
</evidence>
<accession>A0A059D5Z0</accession>
<dbReference type="eggNOG" id="ENOG502QUIN">
    <property type="taxonomic scope" value="Eukaryota"/>
</dbReference>
<keyword evidence="3" id="KW-0479">Metal-binding</keyword>
<protein>
    <recommendedName>
        <fullName evidence="7">S-adenosylmethionine-dependent methyltransferase</fullName>
    </recommendedName>
</protein>
<dbReference type="AlphaFoldDB" id="A0A059D5Z0"/>
<evidence type="ECO:0000313" key="6">
    <source>
        <dbReference type="EMBL" id="KCW85982.1"/>
    </source>
</evidence>
<evidence type="ECO:0000256" key="4">
    <source>
        <dbReference type="ARBA" id="ARBA00022842"/>
    </source>
</evidence>
<sequence length="363" mass="40614">MGNRNPDVDSPATNGGDGKYSYSKNSQYQKLATNVLSEKLDAAIMEKFDIASLSSPSRAIQLADLGCASGPNTFIAMQNIVEILQRKFKSQCPNSRSLPEFHVFFNDKISNDFNTLFVTLPSNKPYFAAGVPGSFHTRLFPNASLHFVYSSIALHWLSKVPEKVTDRNLAAWNKGRVHYTSAPGEVVEAYAEQFAKDMEEFLRTRAEEVVSGGMVVIIMPGIPHGMPHRRVPSGLMYDLMASSLVDMVNEGLLNEDEVDSFDLPLYAPSPEEMTMLVTENGDFTIEAMELTNPSPNTKGPINVRGWMVHVRAAMEGMLAKHFDKDRIDELFDRLVRKLSDECSQELESCYTEGIQLFLILKRR</sequence>
<dbReference type="GO" id="GO:0008757">
    <property type="term" value="F:S-adenosylmethionine-dependent methyltransferase activity"/>
    <property type="evidence" value="ECO:0000318"/>
    <property type="project" value="GO_Central"/>
</dbReference>
<keyword evidence="1" id="KW-0489">Methyltransferase</keyword>
<keyword evidence="4" id="KW-0460">Magnesium</keyword>
<dbReference type="FunCoup" id="A0A059D5Z0">
    <property type="interactions" value="129"/>
</dbReference>
<dbReference type="Pfam" id="PF03492">
    <property type="entry name" value="Methyltransf_7"/>
    <property type="match status" value="1"/>
</dbReference>